<gene>
    <name evidence="1" type="ORF">C1SCF055_LOCUS25718</name>
</gene>
<dbReference type="EMBL" id="CAMXCT030002646">
    <property type="protein sequence ID" value="CAL4786840.1"/>
    <property type="molecule type" value="Genomic_DNA"/>
</dbReference>
<dbReference type="OrthoDB" id="590761at2759"/>
<dbReference type="AlphaFoldDB" id="A0A9P1G4B3"/>
<organism evidence="1">
    <name type="scientific">Cladocopium goreaui</name>
    <dbReference type="NCBI Taxonomy" id="2562237"/>
    <lineage>
        <taxon>Eukaryota</taxon>
        <taxon>Sar</taxon>
        <taxon>Alveolata</taxon>
        <taxon>Dinophyceae</taxon>
        <taxon>Suessiales</taxon>
        <taxon>Symbiodiniaceae</taxon>
        <taxon>Cladocopium</taxon>
    </lineage>
</organism>
<sequence length="592" mass="65750">TKSSYLAGRRRYNGGCTAYTKRPQAPICGPSGTGFAVAANQCHIIVNGECWVGQFAVWRFPVMQPSDIQFTSNPILLKFLDFTPSGTEVPKFNAARAHVEGLVEKSSPTRLRSIMQYREHCLHVPTPQIRGLLTALAERAQQQVFDASDPERDAALIHCVRLAVAAEKAYDAPKKVDAKSIIQLGRRLLREAGLTIQSPRSTQRIREAFKLGRVHKEAHIALHALLPRIPLGKAWLPLNKVTLSAAAGHAIRDRMFHPKCMNGLADPLEHMALDEVAGVLFHHLASVPNLRSSVQVCPALIPTPPGAPSAVDWSVWRRSRLRHAIVITYNKAICRQVKNLDQAKAAETRQAAVKKYGPSFRNQHPSALIRESNHREFPCNGRSDQLCKARLATHVAVALDFWCLHHFAYSPSQFEYYALFKKGISPAWQDEDRQWQLLLRKSTAKLRYAAGVDGAEEHLGLDIVQAHGQRGRLCATALGSAAACCLPAADHALRDRERADSLLKKFLTEGKKAFVEQNARTAWGLARHRARPPTVQQVVRDPRERASAAAAARQVDLLAADRTSQHRVDYLLQTHIDAEPWRIDRGAPSRSG</sequence>
<dbReference type="Proteomes" id="UP001152797">
    <property type="component" value="Unassembled WGS sequence"/>
</dbReference>
<dbReference type="EMBL" id="CAMXCT010002646">
    <property type="protein sequence ID" value="CAI3999528.1"/>
    <property type="molecule type" value="Genomic_DNA"/>
</dbReference>
<comment type="caution">
    <text evidence="1">The sequence shown here is derived from an EMBL/GenBank/DDBJ whole genome shotgun (WGS) entry which is preliminary data.</text>
</comment>
<accession>A0A9P1G4B3</accession>
<evidence type="ECO:0000313" key="3">
    <source>
        <dbReference type="Proteomes" id="UP001152797"/>
    </source>
</evidence>
<proteinExistence type="predicted"/>
<dbReference type="SUPFAM" id="SSF55418">
    <property type="entry name" value="eIF4e-like"/>
    <property type="match status" value="1"/>
</dbReference>
<feature type="non-terminal residue" evidence="1">
    <location>
        <position position="1"/>
    </location>
</feature>
<feature type="non-terminal residue" evidence="1">
    <location>
        <position position="592"/>
    </location>
</feature>
<protein>
    <submittedName>
        <fullName evidence="2">E3 ubiquitin-protein ligase HERC1</fullName>
    </submittedName>
</protein>
<evidence type="ECO:0000313" key="1">
    <source>
        <dbReference type="EMBL" id="CAI3999528.1"/>
    </source>
</evidence>
<dbReference type="EMBL" id="CAMXCT020002646">
    <property type="protein sequence ID" value="CAL1152903.1"/>
    <property type="molecule type" value="Genomic_DNA"/>
</dbReference>
<reference evidence="2 3" key="2">
    <citation type="submission" date="2024-05" db="EMBL/GenBank/DDBJ databases">
        <authorList>
            <person name="Chen Y."/>
            <person name="Shah S."/>
            <person name="Dougan E. K."/>
            <person name="Thang M."/>
            <person name="Chan C."/>
        </authorList>
    </citation>
    <scope>NUCLEOTIDE SEQUENCE [LARGE SCALE GENOMIC DNA]</scope>
</reference>
<reference evidence="1" key="1">
    <citation type="submission" date="2022-10" db="EMBL/GenBank/DDBJ databases">
        <authorList>
            <person name="Chen Y."/>
            <person name="Dougan E. K."/>
            <person name="Chan C."/>
            <person name="Rhodes N."/>
            <person name="Thang M."/>
        </authorList>
    </citation>
    <scope>NUCLEOTIDE SEQUENCE</scope>
</reference>
<dbReference type="InterPro" id="IPR023398">
    <property type="entry name" value="TIF_eIF4e-like"/>
</dbReference>
<keyword evidence="3" id="KW-1185">Reference proteome</keyword>
<name>A0A9P1G4B3_9DINO</name>
<evidence type="ECO:0000313" key="2">
    <source>
        <dbReference type="EMBL" id="CAL4786840.1"/>
    </source>
</evidence>